<organism evidence="3 4">
    <name type="scientific">Vibrio nigripulchritudo SOn1</name>
    <dbReference type="NCBI Taxonomy" id="1238450"/>
    <lineage>
        <taxon>Bacteria</taxon>
        <taxon>Pseudomonadati</taxon>
        <taxon>Pseudomonadota</taxon>
        <taxon>Gammaproteobacteria</taxon>
        <taxon>Vibrionales</taxon>
        <taxon>Vibrionaceae</taxon>
        <taxon>Vibrio</taxon>
    </lineage>
</organism>
<comment type="subcellular location">
    <subcellularLocation>
        <location evidence="1">Cell inner membrane</location>
        <topology evidence="1">Multi-pass membrane protein</topology>
    </subcellularLocation>
</comment>
<dbReference type="GO" id="GO:0005886">
    <property type="term" value="C:plasma membrane"/>
    <property type="evidence" value="ECO:0007669"/>
    <property type="project" value="UniProtKB-SubCell"/>
</dbReference>
<sequence>MNYVDGVLQVESFLAVTLGIIVLFLGRRLTQASHWLREFSIPEPVSGGILVSVLFAILHYVTQVDVEFDLAARDLLLVYFFTTIGINASLKDLFKGGKPLIILLTITIGYMFIQNLTGIGIATMLGQPDIVGLLSGTVSLIGGHGTAIAWSPKIGESFGLNTAMEIGIASATFGLILASIMGGPIAKFLINRHNLSPAKVEKMDVGTSADNPKPSINAYDFLDAVLAIHICVILGAFLNEAVSEFGLDLPLFVTCLFAGILISNLIPDSYPRLTGTRWPKRTPAIALIADIALGAFLAMSLMSMQLWALVDLAGPIFVILGAQFVVAICVAIFVVFPLMGKTYDAAVVCAGFGGISLGSTPTAMANMSAVAQKYGNSHQAFIIVPLVCAFFIDLANALIIPYFVGLLS</sequence>
<dbReference type="PANTHER" id="PTHR36178:SF1">
    <property type="entry name" value="SODIUM_GLUTAMATE SYMPORTER"/>
    <property type="match status" value="1"/>
</dbReference>
<comment type="function">
    <text evidence="1">Catalyzes the sodium-dependent transport of glutamate.</text>
</comment>
<keyword evidence="1" id="KW-0997">Cell inner membrane</keyword>
<dbReference type="Proteomes" id="UP000018211">
    <property type="component" value="Unassembled WGS sequence"/>
</dbReference>
<feature type="transmembrane region" description="Helical" evidence="1">
    <location>
        <begin position="6"/>
        <end position="25"/>
    </location>
</feature>
<feature type="transmembrane region" description="Helical" evidence="1">
    <location>
        <begin position="380"/>
        <end position="404"/>
    </location>
</feature>
<keyword evidence="1" id="KW-0769">Symport</keyword>
<comment type="similarity">
    <text evidence="1">Belongs to the glutamate:Na(+) symporter (ESS) (TC 2.A.27) family.</text>
</comment>
<evidence type="ECO:0000313" key="4">
    <source>
        <dbReference type="Proteomes" id="UP000018211"/>
    </source>
</evidence>
<dbReference type="HAMAP" id="MF_02062">
    <property type="entry name" value="GltS"/>
    <property type="match status" value="1"/>
</dbReference>
<dbReference type="GO" id="GO:0015501">
    <property type="term" value="F:glutamate:sodium symporter activity"/>
    <property type="evidence" value="ECO:0007669"/>
    <property type="project" value="UniProtKB-UniRule"/>
</dbReference>
<feature type="transmembrane region" description="Helical" evidence="1">
    <location>
        <begin position="166"/>
        <end position="190"/>
    </location>
</feature>
<feature type="transmembrane region" description="Helical" evidence="1">
    <location>
        <begin position="343"/>
        <end position="360"/>
    </location>
</feature>
<proteinExistence type="inferred from homology"/>
<protein>
    <recommendedName>
        <fullName evidence="1 2">Sodium/glutamate symporter</fullName>
    </recommendedName>
</protein>
<dbReference type="RefSeq" id="WP_004402802.1">
    <property type="nucleotide sequence ID" value="NZ_LK391965.1"/>
</dbReference>
<keyword evidence="1" id="KW-0739">Sodium transport</keyword>
<dbReference type="InterPro" id="IPR004445">
    <property type="entry name" value="GltS"/>
</dbReference>
<feature type="transmembrane region" description="Helical" evidence="1">
    <location>
        <begin position="245"/>
        <end position="266"/>
    </location>
</feature>
<feature type="transmembrane region" description="Helical" evidence="1">
    <location>
        <begin position="287"/>
        <end position="310"/>
    </location>
</feature>
<dbReference type="NCBIfam" id="TIGR00210">
    <property type="entry name" value="gltS"/>
    <property type="match status" value="1"/>
</dbReference>
<gene>
    <name evidence="1" type="primary">gltS</name>
    <name evidence="3" type="ORF">VIBNISOn1_30016</name>
</gene>
<feature type="transmembrane region" description="Helical" evidence="1">
    <location>
        <begin position="316"/>
        <end position="336"/>
    </location>
</feature>
<keyword evidence="1" id="KW-0915">Sodium</keyword>
<keyword evidence="1" id="KW-0029">Amino-acid transport</keyword>
<keyword evidence="1" id="KW-1133">Transmembrane helix</keyword>
<feature type="transmembrane region" description="Helical" evidence="1">
    <location>
        <begin position="100"/>
        <end position="125"/>
    </location>
</feature>
<name>A0AAV2VRN5_9VIBR</name>
<feature type="transmembrane region" description="Helical" evidence="1">
    <location>
        <begin position="45"/>
        <end position="64"/>
    </location>
</feature>
<feature type="transmembrane region" description="Helical" evidence="1">
    <location>
        <begin position="221"/>
        <end position="239"/>
    </location>
</feature>
<dbReference type="Pfam" id="PF03616">
    <property type="entry name" value="Glt_symporter"/>
    <property type="match status" value="1"/>
</dbReference>
<dbReference type="AlphaFoldDB" id="A0AAV2VRN5"/>
<keyword evidence="1" id="KW-1003">Cell membrane</keyword>
<accession>A0AAV2VRN5</accession>
<keyword evidence="1" id="KW-0812">Transmembrane</keyword>
<keyword evidence="1" id="KW-0813">Transport</keyword>
<comment type="caution">
    <text evidence="3">The sequence shown here is derived from an EMBL/GenBank/DDBJ whole genome shotgun (WGS) entry which is preliminary data.</text>
</comment>
<evidence type="ECO:0000313" key="3">
    <source>
        <dbReference type="EMBL" id="CCO47326.1"/>
    </source>
</evidence>
<dbReference type="GO" id="GO:0015813">
    <property type="term" value="P:L-glutamate transmembrane transport"/>
    <property type="evidence" value="ECO:0007669"/>
    <property type="project" value="UniProtKB-UniRule"/>
</dbReference>
<keyword evidence="1" id="KW-0406">Ion transport</keyword>
<keyword evidence="1" id="KW-0472">Membrane</keyword>
<dbReference type="EMBL" id="CAOF01000120">
    <property type="protein sequence ID" value="CCO47326.1"/>
    <property type="molecule type" value="Genomic_DNA"/>
</dbReference>
<evidence type="ECO:0000256" key="2">
    <source>
        <dbReference type="NCBIfam" id="TIGR00210"/>
    </source>
</evidence>
<evidence type="ECO:0000256" key="1">
    <source>
        <dbReference type="HAMAP-Rule" id="MF_02062"/>
    </source>
</evidence>
<reference evidence="3 4" key="1">
    <citation type="journal article" date="2013" name="ISME J.">
        <title>Comparative genomics of pathogenic lineages of Vibrio nigripulchritudo identifies virulence-associated traits.</title>
        <authorList>
            <person name="Goudenege D."/>
            <person name="Labreuche Y."/>
            <person name="Krin E."/>
            <person name="Ansquer D."/>
            <person name="Mangenot S."/>
            <person name="Calteau A."/>
            <person name="Medigue C."/>
            <person name="Mazel D."/>
            <person name="Polz M.F."/>
            <person name="Le Roux F."/>
        </authorList>
    </citation>
    <scope>NUCLEOTIDE SEQUENCE [LARGE SCALE GENOMIC DNA]</scope>
    <source>
        <strain evidence="3 4">SOn1</strain>
    </source>
</reference>
<dbReference type="PANTHER" id="PTHR36178">
    <property type="entry name" value="SLR0625 PROTEIN"/>
    <property type="match status" value="1"/>
</dbReference>